<dbReference type="AlphaFoldDB" id="A0A0B3SE61"/>
<dbReference type="STRING" id="561184.SAMN05216376_10325"/>
<evidence type="ECO:0000313" key="2">
    <source>
        <dbReference type="Proteomes" id="UP000030960"/>
    </source>
</evidence>
<sequence>MVEDEQKAAGTAGPVVLHVLPVGGGILAFSQLPGTGGDYRGDLEHLSSWRPAMVISLVSHVEMLEAGAKTLGQDVQDKGTRWVHMPIKRGEAPNATVEEDWPKVSTQVRKALLGGGRVMLHSRDGKGRSGMMALRLMIEAGEAPDEAEARLQSVQRGAFLESWQRNWSLQAEREPVPFVRHARSG</sequence>
<dbReference type="InterPro" id="IPR029021">
    <property type="entry name" value="Prot-tyrosine_phosphatase-like"/>
</dbReference>
<protein>
    <submittedName>
        <fullName evidence="1">Phosphatase-like protein</fullName>
    </submittedName>
</protein>
<keyword evidence="2" id="KW-1185">Reference proteome</keyword>
<name>A0A0B3SE61_9RHOB</name>
<gene>
    <name evidence="1" type="ORF">OA50_00025</name>
</gene>
<dbReference type="Proteomes" id="UP000030960">
    <property type="component" value="Unassembled WGS sequence"/>
</dbReference>
<dbReference type="Gene3D" id="3.90.190.10">
    <property type="entry name" value="Protein tyrosine phosphatase superfamily"/>
    <property type="match status" value="1"/>
</dbReference>
<evidence type="ECO:0000313" key="1">
    <source>
        <dbReference type="EMBL" id="KHQ54991.1"/>
    </source>
</evidence>
<dbReference type="RefSeq" id="WP_052244194.1">
    <property type="nucleotide sequence ID" value="NZ_AP022337.1"/>
</dbReference>
<accession>A0A0B3SE61</accession>
<dbReference type="EMBL" id="JSUQ01000001">
    <property type="protein sequence ID" value="KHQ54991.1"/>
    <property type="molecule type" value="Genomic_DNA"/>
</dbReference>
<dbReference type="PATRIC" id="fig|1515334.3.peg.24"/>
<proteinExistence type="predicted"/>
<organism evidence="1 2">
    <name type="scientific">Mameliella alba</name>
    <dbReference type="NCBI Taxonomy" id="561184"/>
    <lineage>
        <taxon>Bacteria</taxon>
        <taxon>Pseudomonadati</taxon>
        <taxon>Pseudomonadota</taxon>
        <taxon>Alphaproteobacteria</taxon>
        <taxon>Rhodobacterales</taxon>
        <taxon>Roseobacteraceae</taxon>
        <taxon>Mameliella</taxon>
    </lineage>
</organism>
<comment type="caution">
    <text evidence="1">The sequence shown here is derived from an EMBL/GenBank/DDBJ whole genome shotgun (WGS) entry which is preliminary data.</text>
</comment>
<reference evidence="1 2" key="1">
    <citation type="submission" date="2014-10" db="EMBL/GenBank/DDBJ databases">
        <title>Genome sequence of Ponticoccus sp. strain UMTAT08 isolated from clonal culture of toxic dinoflagellate Alexandrium tamiyavanichii.</title>
        <authorList>
            <person name="Gan H.Y."/>
            <person name="Muhd D.-D."/>
            <person name="Mohd Noor M.E."/>
            <person name="Yeong Y.S."/>
            <person name="Usup G."/>
        </authorList>
    </citation>
    <scope>NUCLEOTIDE SEQUENCE [LARGE SCALE GENOMIC DNA]</scope>
    <source>
        <strain evidence="1 2">UMTAT08</strain>
    </source>
</reference>
<dbReference type="SUPFAM" id="SSF52799">
    <property type="entry name" value="(Phosphotyrosine protein) phosphatases II"/>
    <property type="match status" value="1"/>
</dbReference>